<accession>A0AAN9Q7G1</accession>
<protein>
    <submittedName>
        <fullName evidence="1">Uncharacterized protein</fullName>
    </submittedName>
</protein>
<comment type="caution">
    <text evidence="1">The sequence shown here is derived from an EMBL/GenBank/DDBJ whole genome shotgun (WGS) entry which is preliminary data.</text>
</comment>
<name>A0AAN9Q7G1_CANGL</name>
<reference evidence="1 2" key="1">
    <citation type="submission" date="2024-01" db="EMBL/GenBank/DDBJ databases">
        <title>The genomes of 5 underutilized Papilionoideae crops provide insights into root nodulation and disease resistanc.</title>
        <authorList>
            <person name="Jiang F."/>
        </authorList>
    </citation>
    <scope>NUCLEOTIDE SEQUENCE [LARGE SCALE GENOMIC DNA]</scope>
    <source>
        <strain evidence="1">LVBAO_FW01</strain>
        <tissue evidence="1">Leaves</tissue>
    </source>
</reference>
<proteinExistence type="predicted"/>
<organism evidence="1 2">
    <name type="scientific">Canavalia gladiata</name>
    <name type="common">Sword bean</name>
    <name type="synonym">Dolichos gladiatus</name>
    <dbReference type="NCBI Taxonomy" id="3824"/>
    <lineage>
        <taxon>Eukaryota</taxon>
        <taxon>Viridiplantae</taxon>
        <taxon>Streptophyta</taxon>
        <taxon>Embryophyta</taxon>
        <taxon>Tracheophyta</taxon>
        <taxon>Spermatophyta</taxon>
        <taxon>Magnoliopsida</taxon>
        <taxon>eudicotyledons</taxon>
        <taxon>Gunneridae</taxon>
        <taxon>Pentapetalae</taxon>
        <taxon>rosids</taxon>
        <taxon>fabids</taxon>
        <taxon>Fabales</taxon>
        <taxon>Fabaceae</taxon>
        <taxon>Papilionoideae</taxon>
        <taxon>50 kb inversion clade</taxon>
        <taxon>NPAAA clade</taxon>
        <taxon>indigoferoid/millettioid clade</taxon>
        <taxon>Phaseoleae</taxon>
        <taxon>Canavalia</taxon>
    </lineage>
</organism>
<dbReference type="Proteomes" id="UP001367508">
    <property type="component" value="Unassembled WGS sequence"/>
</dbReference>
<evidence type="ECO:0000313" key="1">
    <source>
        <dbReference type="EMBL" id="KAK7327680.1"/>
    </source>
</evidence>
<keyword evidence="2" id="KW-1185">Reference proteome</keyword>
<evidence type="ECO:0000313" key="2">
    <source>
        <dbReference type="Proteomes" id="UP001367508"/>
    </source>
</evidence>
<gene>
    <name evidence="1" type="ORF">VNO77_21767</name>
</gene>
<sequence>MVRLVDVGACVLGPCKITYTREKESQLSWFTVTLPLDARFMSTSMCSAAPLATSTCVRILRKGTLRVSVSPSPSHILATFLRFRAYVRQLLGAPPLTMAMPSLPVLLGPIETSSALVSVVELQQCLCDSALVIGANVHGFYPFCTGNGSNERRMVASLGLLEAHDECYGSLRYKGWGCRLFFKRPTHMDALSVGFSQALLSMKDAGPSP</sequence>
<dbReference type="EMBL" id="JAYMYQ010000005">
    <property type="protein sequence ID" value="KAK7327680.1"/>
    <property type="molecule type" value="Genomic_DNA"/>
</dbReference>
<dbReference type="AlphaFoldDB" id="A0AAN9Q7G1"/>